<evidence type="ECO:0000313" key="1">
    <source>
        <dbReference type="EMBL" id="OGG19225.1"/>
    </source>
</evidence>
<reference evidence="1 2" key="1">
    <citation type="journal article" date="2016" name="Nat. Commun.">
        <title>Thousands of microbial genomes shed light on interconnected biogeochemical processes in an aquifer system.</title>
        <authorList>
            <person name="Anantharaman K."/>
            <person name="Brown C.T."/>
            <person name="Hug L.A."/>
            <person name="Sharon I."/>
            <person name="Castelle C.J."/>
            <person name="Probst A.J."/>
            <person name="Thomas B.C."/>
            <person name="Singh A."/>
            <person name="Wilkins M.J."/>
            <person name="Karaoz U."/>
            <person name="Brodie E.L."/>
            <person name="Williams K.H."/>
            <person name="Hubbard S.S."/>
            <person name="Banfield J.F."/>
        </authorList>
    </citation>
    <scope>NUCLEOTIDE SEQUENCE [LARGE SCALE GENOMIC DNA]</scope>
</reference>
<name>A0A1F6A3H1_9BACT</name>
<protein>
    <submittedName>
        <fullName evidence="1">Uncharacterized protein</fullName>
    </submittedName>
</protein>
<dbReference type="EMBL" id="MFJK01000008">
    <property type="protein sequence ID" value="OGG19225.1"/>
    <property type="molecule type" value="Genomic_DNA"/>
</dbReference>
<proteinExistence type="predicted"/>
<dbReference type="Proteomes" id="UP000177871">
    <property type="component" value="Unassembled WGS sequence"/>
</dbReference>
<evidence type="ECO:0000313" key="2">
    <source>
        <dbReference type="Proteomes" id="UP000177871"/>
    </source>
</evidence>
<comment type="caution">
    <text evidence="1">The sequence shown here is derived from an EMBL/GenBank/DDBJ whole genome shotgun (WGS) entry which is preliminary data.</text>
</comment>
<gene>
    <name evidence="1" type="ORF">A2721_00100</name>
</gene>
<organism evidence="1 2">
    <name type="scientific">Candidatus Gottesmanbacteria bacterium RIFCSPHIGHO2_01_FULL_47_48</name>
    <dbReference type="NCBI Taxonomy" id="1798381"/>
    <lineage>
        <taxon>Bacteria</taxon>
        <taxon>Candidatus Gottesmaniibacteriota</taxon>
    </lineage>
</organism>
<sequence length="194" mass="19988">MKKSSLFLIGGFSVLVVLALVLVAAVMRVGNPADFFLRPQAAVSCGRSSPAEVWNCYQKGIDGAGRGNCSWCWAQYTGGGTGGTGGGSCYDNCFAKTGNGSGCQVVCASASSCFNQCVSDGVEAKSCIVPCVNGTYQSQTNSQTNQNVAGAKCQGNVDAPAKCFDCKKDAGTSSEVNILDFACLAKYYGKNVGL</sequence>
<dbReference type="AlphaFoldDB" id="A0A1F6A3H1"/>
<accession>A0A1F6A3H1</accession>
<dbReference type="STRING" id="1798381.A2721_00100"/>